<sequence length="88" mass="8994">MTVVVDLAGDLSRSVAYAAASWLWTTAGAAWRPPSPAGRSCLAASTVAAHCSAATANSKQRKTKTDADVVVVRAAADSIALHAPKQCN</sequence>
<evidence type="ECO:0000313" key="1">
    <source>
        <dbReference type="EnsemblPlants" id="OMERI02G22860.1"/>
    </source>
</evidence>
<dbReference type="HOGENOM" id="CLU_2472824_0_0_1"/>
<reference evidence="1" key="1">
    <citation type="submission" date="2015-04" db="UniProtKB">
        <authorList>
            <consortium name="EnsemblPlants"/>
        </authorList>
    </citation>
    <scope>IDENTIFICATION</scope>
</reference>
<keyword evidence="2" id="KW-1185">Reference proteome</keyword>
<dbReference type="AlphaFoldDB" id="A0A0E0CN27"/>
<proteinExistence type="predicted"/>
<name>A0A0E0CN27_9ORYZ</name>
<reference evidence="1" key="2">
    <citation type="submission" date="2018-05" db="EMBL/GenBank/DDBJ databases">
        <title>OmerRS3 (Oryza meridionalis Reference Sequence Version 3).</title>
        <authorList>
            <person name="Zhang J."/>
            <person name="Kudrna D."/>
            <person name="Lee S."/>
            <person name="Talag J."/>
            <person name="Welchert J."/>
            <person name="Wing R.A."/>
        </authorList>
    </citation>
    <scope>NUCLEOTIDE SEQUENCE [LARGE SCALE GENOMIC DNA]</scope>
    <source>
        <strain evidence="1">cv. OR44</strain>
    </source>
</reference>
<organism evidence="1">
    <name type="scientific">Oryza meridionalis</name>
    <dbReference type="NCBI Taxonomy" id="40149"/>
    <lineage>
        <taxon>Eukaryota</taxon>
        <taxon>Viridiplantae</taxon>
        <taxon>Streptophyta</taxon>
        <taxon>Embryophyta</taxon>
        <taxon>Tracheophyta</taxon>
        <taxon>Spermatophyta</taxon>
        <taxon>Magnoliopsida</taxon>
        <taxon>Liliopsida</taxon>
        <taxon>Poales</taxon>
        <taxon>Poaceae</taxon>
        <taxon>BOP clade</taxon>
        <taxon>Oryzoideae</taxon>
        <taxon>Oryzeae</taxon>
        <taxon>Oryzinae</taxon>
        <taxon>Oryza</taxon>
    </lineage>
</organism>
<evidence type="ECO:0000313" key="2">
    <source>
        <dbReference type="Proteomes" id="UP000008021"/>
    </source>
</evidence>
<accession>A0A0E0CN27</accession>
<protein>
    <submittedName>
        <fullName evidence="1">Uncharacterized protein</fullName>
    </submittedName>
</protein>
<dbReference type="Gramene" id="OMERI02G22860.1">
    <property type="protein sequence ID" value="OMERI02G22860.1"/>
    <property type="gene ID" value="OMERI02G22860"/>
</dbReference>
<dbReference type="EnsemblPlants" id="OMERI02G22860.1">
    <property type="protein sequence ID" value="OMERI02G22860.1"/>
    <property type="gene ID" value="OMERI02G22860"/>
</dbReference>
<dbReference type="Proteomes" id="UP000008021">
    <property type="component" value="Chromosome 2"/>
</dbReference>